<protein>
    <submittedName>
        <fullName evidence="3">IS110 family transposase</fullName>
    </submittedName>
</protein>
<dbReference type="NCBIfam" id="NF033542">
    <property type="entry name" value="transpos_IS110"/>
    <property type="match status" value="1"/>
</dbReference>
<organism evidence="3 4">
    <name type="scientific">Cellvibrio fontiphilus</name>
    <dbReference type="NCBI Taxonomy" id="1815559"/>
    <lineage>
        <taxon>Bacteria</taxon>
        <taxon>Pseudomonadati</taxon>
        <taxon>Pseudomonadota</taxon>
        <taxon>Gammaproteobacteria</taxon>
        <taxon>Cellvibrionales</taxon>
        <taxon>Cellvibrionaceae</taxon>
        <taxon>Cellvibrio</taxon>
    </lineage>
</organism>
<evidence type="ECO:0000259" key="2">
    <source>
        <dbReference type="Pfam" id="PF02371"/>
    </source>
</evidence>
<feature type="domain" description="Transposase IS116/IS110/IS902 C-terminal" evidence="2">
    <location>
        <begin position="212"/>
        <end position="288"/>
    </location>
</feature>
<evidence type="ECO:0000259" key="1">
    <source>
        <dbReference type="Pfam" id="PF01548"/>
    </source>
</evidence>
<dbReference type="EMBL" id="JBHRTF010000005">
    <property type="protein sequence ID" value="MFC3116635.1"/>
    <property type="molecule type" value="Genomic_DNA"/>
</dbReference>
<dbReference type="Pfam" id="PF02371">
    <property type="entry name" value="Transposase_20"/>
    <property type="match status" value="1"/>
</dbReference>
<sequence>MNLTTLGIDLAKTSFSLVGMDQHGKVVLRKTLKRAQLLPFIAQCPSCLIGMEACSGTHYWGREFTKLGHKVGIIASKFIAPFRKGGKNDNNDAEAICEAVGRSTIWFVPIKTAEQQAQLCVHRVRQGLVCERTALINQLRGLLSEFGIVMPKGRYPAQREIPLILEDANNGLPMLARQMISNLWDRIKIANEQILFYDRELFRQAHHHAVAKRLLTIPGVGEQVASSVVASVPDPMLFKNSRQFAAWLGLVPRQYTTGGNVRLGRITKQGDNYLRMCLVHGARSVLANLKDKQDKISCWARELIARRGYLRAVVAMAARNARLIWTLMVKQEDYKVLATS</sequence>
<dbReference type="InterPro" id="IPR003346">
    <property type="entry name" value="Transposase_20"/>
</dbReference>
<dbReference type="PANTHER" id="PTHR33055">
    <property type="entry name" value="TRANSPOSASE FOR INSERTION SEQUENCE ELEMENT IS1111A"/>
    <property type="match status" value="1"/>
</dbReference>
<dbReference type="PANTHER" id="PTHR33055:SF3">
    <property type="entry name" value="PUTATIVE TRANSPOSASE FOR IS117-RELATED"/>
    <property type="match status" value="1"/>
</dbReference>
<reference evidence="4" key="1">
    <citation type="journal article" date="2019" name="Int. J. Syst. Evol. Microbiol.">
        <title>The Global Catalogue of Microorganisms (GCM) 10K type strain sequencing project: providing services to taxonomists for standard genome sequencing and annotation.</title>
        <authorList>
            <consortium name="The Broad Institute Genomics Platform"/>
            <consortium name="The Broad Institute Genome Sequencing Center for Infectious Disease"/>
            <person name="Wu L."/>
            <person name="Ma J."/>
        </authorList>
    </citation>
    <scope>NUCLEOTIDE SEQUENCE [LARGE SCALE GENOMIC DNA]</scope>
    <source>
        <strain evidence="4">KCTC 52237</strain>
    </source>
</reference>
<evidence type="ECO:0000313" key="4">
    <source>
        <dbReference type="Proteomes" id="UP001595555"/>
    </source>
</evidence>
<proteinExistence type="predicted"/>
<dbReference type="RefSeq" id="WP_378120133.1">
    <property type="nucleotide sequence ID" value="NZ_JBHRTF010000005.1"/>
</dbReference>
<dbReference type="InterPro" id="IPR002525">
    <property type="entry name" value="Transp_IS110-like_N"/>
</dbReference>
<accession>A0ABV7FHD5</accession>
<gene>
    <name evidence="3" type="ORF">ACFODX_13770</name>
</gene>
<comment type="caution">
    <text evidence="3">The sequence shown here is derived from an EMBL/GenBank/DDBJ whole genome shotgun (WGS) entry which is preliminary data.</text>
</comment>
<feature type="domain" description="Transposase IS110-like N-terminal" evidence="1">
    <location>
        <begin position="6"/>
        <end position="146"/>
    </location>
</feature>
<name>A0ABV7FHD5_9GAMM</name>
<dbReference type="Pfam" id="PF01548">
    <property type="entry name" value="DEDD_Tnp_IS110"/>
    <property type="match status" value="1"/>
</dbReference>
<dbReference type="Proteomes" id="UP001595555">
    <property type="component" value="Unassembled WGS sequence"/>
</dbReference>
<evidence type="ECO:0000313" key="3">
    <source>
        <dbReference type="EMBL" id="MFC3116635.1"/>
    </source>
</evidence>
<dbReference type="InterPro" id="IPR047650">
    <property type="entry name" value="Transpos_IS110"/>
</dbReference>
<keyword evidence="4" id="KW-1185">Reference proteome</keyword>